<dbReference type="EMBL" id="QGKV02000649">
    <property type="protein sequence ID" value="KAF3576667.1"/>
    <property type="molecule type" value="Genomic_DNA"/>
</dbReference>
<evidence type="ECO:0000256" key="1">
    <source>
        <dbReference type="SAM" id="MobiDB-lite"/>
    </source>
</evidence>
<gene>
    <name evidence="2" type="ORF">DY000_02031651</name>
</gene>
<feature type="compositionally biased region" description="Polar residues" evidence="1">
    <location>
        <begin position="326"/>
        <end position="335"/>
    </location>
</feature>
<proteinExistence type="predicted"/>
<organism evidence="2 3">
    <name type="scientific">Brassica cretica</name>
    <name type="common">Mustard</name>
    <dbReference type="NCBI Taxonomy" id="69181"/>
    <lineage>
        <taxon>Eukaryota</taxon>
        <taxon>Viridiplantae</taxon>
        <taxon>Streptophyta</taxon>
        <taxon>Embryophyta</taxon>
        <taxon>Tracheophyta</taxon>
        <taxon>Spermatophyta</taxon>
        <taxon>Magnoliopsida</taxon>
        <taxon>eudicotyledons</taxon>
        <taxon>Gunneridae</taxon>
        <taxon>Pentapetalae</taxon>
        <taxon>rosids</taxon>
        <taxon>malvids</taxon>
        <taxon>Brassicales</taxon>
        <taxon>Brassicaceae</taxon>
        <taxon>Brassiceae</taxon>
        <taxon>Brassica</taxon>
    </lineage>
</organism>
<keyword evidence="3" id="KW-1185">Reference proteome</keyword>
<protein>
    <submittedName>
        <fullName evidence="2">Uncharacterized protein</fullName>
    </submittedName>
</protein>
<feature type="compositionally biased region" description="Low complexity" evidence="1">
    <location>
        <begin position="305"/>
        <end position="320"/>
    </location>
</feature>
<sequence length="413" mass="46229">MSRIPGPGSRSRVSGYPPYMEVKSNGSTKKQAPTTLLPLFPATNPDIPLKEIKAFYPLQTPGETQDPCLSKSPRLHPSTSYQTFCSPWFLLVPGPILRSDPRSLRICRFRVPTQSQCLQLLTPVGSGSSLHNKSEQPSDTMGAAITKQALDDIHTSRLTTPPHMGKMQGSQAGHNIFRLGLQLGRILKTGGNPSSSRIQDNTDSWVDRTPFSTHQIPLELFRERIPAKRREHCFSTSCKGAEEKCELYTRTCWPSDSWVQLEQRRVKEAGEHTFQLLFTSGFRVPATIHLWVPGSSFQVPDPRSRIPGPGSRSRVSGYPPYMDVKSNGSTKKQAPTTLLPLFPATNPDIHLKEIKAFYPLQTPGETQDPCLSKSPRLHPSTSCKKRKRTQEYASQQGSRSKARTFLNFYERDN</sequence>
<evidence type="ECO:0000313" key="3">
    <source>
        <dbReference type="Proteomes" id="UP000266723"/>
    </source>
</evidence>
<reference evidence="2 3" key="1">
    <citation type="journal article" date="2020" name="BMC Genomics">
        <title>Intraspecific diversification of the crop wild relative Brassica cretica Lam. using demographic model selection.</title>
        <authorList>
            <person name="Kioukis A."/>
            <person name="Michalopoulou V.A."/>
            <person name="Briers L."/>
            <person name="Pirintsos S."/>
            <person name="Studholme D.J."/>
            <person name="Pavlidis P."/>
            <person name="Sarris P.F."/>
        </authorList>
    </citation>
    <scope>NUCLEOTIDE SEQUENCE [LARGE SCALE GENOMIC DNA]</scope>
    <source>
        <strain evidence="3">cv. PFS-1207/04</strain>
    </source>
</reference>
<feature type="region of interest" description="Disordered" evidence="1">
    <location>
        <begin position="365"/>
        <end position="413"/>
    </location>
</feature>
<accession>A0ABQ7DF90</accession>
<feature type="compositionally biased region" description="Polar residues" evidence="1">
    <location>
        <begin position="24"/>
        <end position="33"/>
    </location>
</feature>
<evidence type="ECO:0000313" key="2">
    <source>
        <dbReference type="EMBL" id="KAF3576667.1"/>
    </source>
</evidence>
<dbReference type="Proteomes" id="UP000266723">
    <property type="component" value="Unassembled WGS sequence"/>
</dbReference>
<comment type="caution">
    <text evidence="2">The sequence shown here is derived from an EMBL/GenBank/DDBJ whole genome shotgun (WGS) entry which is preliminary data.</text>
</comment>
<name>A0ABQ7DF90_BRACR</name>
<feature type="region of interest" description="Disordered" evidence="1">
    <location>
        <begin position="301"/>
        <end position="335"/>
    </location>
</feature>
<feature type="region of interest" description="Disordered" evidence="1">
    <location>
        <begin position="1"/>
        <end position="33"/>
    </location>
</feature>